<comment type="cofactor">
    <cofactor evidence="1 12">
        <name>pyridoxal 5'-phosphate</name>
        <dbReference type="ChEBI" id="CHEBI:597326"/>
    </cofactor>
</comment>
<protein>
    <recommendedName>
        <fullName evidence="5">8-amino-7-oxononanoate synthase</fullName>
        <ecNumber evidence="5">2.3.1.47</ecNumber>
    </recommendedName>
    <alternativeName>
        <fullName evidence="9">7-keto-8-amino-pelargonic acid synthase</fullName>
    </alternativeName>
    <alternativeName>
        <fullName evidence="10">8-amino-7-ketopelargonate synthase</fullName>
    </alternativeName>
</protein>
<feature type="domain" description="Aminotransferase class I/classII large" evidence="13">
    <location>
        <begin position="33"/>
        <end position="372"/>
    </location>
</feature>
<dbReference type="SUPFAM" id="SSF53383">
    <property type="entry name" value="PLP-dependent transferases"/>
    <property type="match status" value="1"/>
</dbReference>
<name>A0A8J7WP33_9ACTN</name>
<dbReference type="EMBL" id="JAGSXH010000116">
    <property type="protein sequence ID" value="MBS2966031.1"/>
    <property type="molecule type" value="Genomic_DNA"/>
</dbReference>
<dbReference type="RefSeq" id="WP_211470704.1">
    <property type="nucleotide sequence ID" value="NZ_JAGSXH010000116.1"/>
</dbReference>
<accession>A0A8J7WP33</accession>
<reference evidence="14" key="1">
    <citation type="submission" date="2021-04" db="EMBL/GenBank/DDBJ databases">
        <title>Genome based classification of Actinospica acidithermotolerans sp. nov., an actinobacterium isolated from an Indonesian hot spring.</title>
        <authorList>
            <person name="Kusuma A.B."/>
            <person name="Putra K.E."/>
            <person name="Nafisah S."/>
            <person name="Loh J."/>
            <person name="Nouioui I."/>
            <person name="Goodfellow M."/>
        </authorList>
    </citation>
    <scope>NUCLEOTIDE SEQUENCE</scope>
    <source>
        <strain evidence="14">DSM 45618</strain>
    </source>
</reference>
<evidence type="ECO:0000256" key="11">
    <source>
        <dbReference type="ARBA" id="ARBA00047715"/>
    </source>
</evidence>
<comment type="subunit">
    <text evidence="4">Homodimer.</text>
</comment>
<comment type="caution">
    <text evidence="14">The sequence shown here is derived from an EMBL/GenBank/DDBJ whole genome shotgun (WGS) entry which is preliminary data.</text>
</comment>
<keyword evidence="15" id="KW-1185">Reference proteome</keyword>
<gene>
    <name evidence="14" type="ORF">KGA66_23505</name>
</gene>
<evidence type="ECO:0000256" key="6">
    <source>
        <dbReference type="ARBA" id="ARBA00022679"/>
    </source>
</evidence>
<keyword evidence="7" id="KW-0093">Biotin biosynthesis</keyword>
<evidence type="ECO:0000256" key="5">
    <source>
        <dbReference type="ARBA" id="ARBA00013187"/>
    </source>
</evidence>
<dbReference type="GO" id="GO:0008710">
    <property type="term" value="F:8-amino-7-oxononanoate synthase activity"/>
    <property type="evidence" value="ECO:0007669"/>
    <property type="project" value="UniProtKB-EC"/>
</dbReference>
<keyword evidence="8 12" id="KW-0663">Pyridoxal phosphate</keyword>
<evidence type="ECO:0000256" key="10">
    <source>
        <dbReference type="ARBA" id="ARBA00033381"/>
    </source>
</evidence>
<evidence type="ECO:0000313" key="15">
    <source>
        <dbReference type="Proteomes" id="UP000677913"/>
    </source>
</evidence>
<keyword evidence="6" id="KW-0808">Transferase</keyword>
<dbReference type="AlphaFoldDB" id="A0A8J7WP33"/>
<proteinExistence type="inferred from homology"/>
<dbReference type="Gene3D" id="3.40.640.10">
    <property type="entry name" value="Type I PLP-dependent aspartate aminotransferase-like (Major domain)"/>
    <property type="match status" value="1"/>
</dbReference>
<evidence type="ECO:0000259" key="13">
    <source>
        <dbReference type="Pfam" id="PF00155"/>
    </source>
</evidence>
<dbReference type="Gene3D" id="3.90.1150.10">
    <property type="entry name" value="Aspartate Aminotransferase, domain 1"/>
    <property type="match status" value="1"/>
</dbReference>
<evidence type="ECO:0000256" key="4">
    <source>
        <dbReference type="ARBA" id="ARBA00011738"/>
    </source>
</evidence>
<dbReference type="Proteomes" id="UP000677913">
    <property type="component" value="Unassembled WGS sequence"/>
</dbReference>
<dbReference type="InterPro" id="IPR001917">
    <property type="entry name" value="Aminotrans_II_pyridoxalP_BS"/>
</dbReference>
<dbReference type="InterPro" id="IPR015424">
    <property type="entry name" value="PyrdxlP-dep_Trfase"/>
</dbReference>
<evidence type="ECO:0000256" key="1">
    <source>
        <dbReference type="ARBA" id="ARBA00001933"/>
    </source>
</evidence>
<dbReference type="EC" id="2.3.1.47" evidence="5"/>
<comment type="catalytic activity">
    <reaction evidence="11">
        <text>6-carboxyhexanoyl-[ACP] + L-alanine + H(+) = (8S)-8-amino-7-oxononanoate + holo-[ACP] + CO2</text>
        <dbReference type="Rhea" id="RHEA:42288"/>
        <dbReference type="Rhea" id="RHEA-COMP:9685"/>
        <dbReference type="Rhea" id="RHEA-COMP:9955"/>
        <dbReference type="ChEBI" id="CHEBI:15378"/>
        <dbReference type="ChEBI" id="CHEBI:16526"/>
        <dbReference type="ChEBI" id="CHEBI:57972"/>
        <dbReference type="ChEBI" id="CHEBI:64479"/>
        <dbReference type="ChEBI" id="CHEBI:78846"/>
        <dbReference type="ChEBI" id="CHEBI:149468"/>
        <dbReference type="EC" id="2.3.1.47"/>
    </reaction>
</comment>
<dbReference type="PANTHER" id="PTHR13693:SF100">
    <property type="entry name" value="8-AMINO-7-OXONONANOATE SYNTHASE"/>
    <property type="match status" value="1"/>
</dbReference>
<organism evidence="14 15">
    <name type="scientific">Actinocrinis puniceicyclus</name>
    <dbReference type="NCBI Taxonomy" id="977794"/>
    <lineage>
        <taxon>Bacteria</taxon>
        <taxon>Bacillati</taxon>
        <taxon>Actinomycetota</taxon>
        <taxon>Actinomycetes</taxon>
        <taxon>Catenulisporales</taxon>
        <taxon>Actinospicaceae</taxon>
        <taxon>Actinocrinis</taxon>
    </lineage>
</organism>
<sequence length="411" mass="42120">MTNPLGWLDEHARKREAAGLRRRLRPRPQHTGLVDLAGNDYLGLARDPRVTEAAARAAREWGGGSTGSRLVTGTTQAHVAFERELAAFVGAEAGLVFSSGYLANLGAITALAGRGDLIVSDALNHASLIDGCRLSRARVEVVGHGAVAEVRAALAERSEERAYVVTDAVFSVDGDVAPLAELAAACCEYGAVLIVDEAHGVGVFGDGGRGAVHAAGLAGSPDVVVTATLSKSLGAQGGVVLGPSAVIAHLVDTARAFIFDTGLAPAAVGAAAEALRILRAEPQLAERVRVNARALHDLAQAAALTATTPVGTVTSVLIGDPDLAVELAGLCAELGVAVGCFRPPSVPDGRSRLRLTARADLTHAELDAAGRALHAVAGRIGSVSVPPATHNVVQTNRARGLDNRDWSSPQS</sequence>
<dbReference type="Pfam" id="PF00155">
    <property type="entry name" value="Aminotran_1_2"/>
    <property type="match status" value="1"/>
</dbReference>
<comment type="similarity">
    <text evidence="3">Belongs to the class-II pyridoxal-phosphate-dependent aminotransferase family. BioF subfamily.</text>
</comment>
<dbReference type="GO" id="GO:0030170">
    <property type="term" value="F:pyridoxal phosphate binding"/>
    <property type="evidence" value="ECO:0007669"/>
    <property type="project" value="InterPro"/>
</dbReference>
<dbReference type="GO" id="GO:0009102">
    <property type="term" value="P:biotin biosynthetic process"/>
    <property type="evidence" value="ECO:0007669"/>
    <property type="project" value="UniProtKB-KW"/>
</dbReference>
<evidence type="ECO:0000256" key="9">
    <source>
        <dbReference type="ARBA" id="ARBA00032610"/>
    </source>
</evidence>
<evidence type="ECO:0000256" key="3">
    <source>
        <dbReference type="ARBA" id="ARBA00010008"/>
    </source>
</evidence>
<evidence type="ECO:0000256" key="2">
    <source>
        <dbReference type="ARBA" id="ARBA00004746"/>
    </source>
</evidence>
<evidence type="ECO:0000313" key="14">
    <source>
        <dbReference type="EMBL" id="MBS2966031.1"/>
    </source>
</evidence>
<evidence type="ECO:0000256" key="8">
    <source>
        <dbReference type="ARBA" id="ARBA00022898"/>
    </source>
</evidence>
<dbReference type="InterPro" id="IPR004839">
    <property type="entry name" value="Aminotransferase_I/II_large"/>
</dbReference>
<dbReference type="PANTHER" id="PTHR13693">
    <property type="entry name" value="CLASS II AMINOTRANSFERASE/8-AMINO-7-OXONONANOATE SYNTHASE"/>
    <property type="match status" value="1"/>
</dbReference>
<dbReference type="InterPro" id="IPR050087">
    <property type="entry name" value="AON_synthase_class-II"/>
</dbReference>
<dbReference type="InterPro" id="IPR015421">
    <property type="entry name" value="PyrdxlP-dep_Trfase_major"/>
</dbReference>
<comment type="pathway">
    <text evidence="2">Cofactor biosynthesis; biotin biosynthesis.</text>
</comment>
<dbReference type="InterPro" id="IPR015422">
    <property type="entry name" value="PyrdxlP-dep_Trfase_small"/>
</dbReference>
<evidence type="ECO:0000256" key="12">
    <source>
        <dbReference type="RuleBase" id="RU003693"/>
    </source>
</evidence>
<evidence type="ECO:0000256" key="7">
    <source>
        <dbReference type="ARBA" id="ARBA00022756"/>
    </source>
</evidence>
<dbReference type="PROSITE" id="PS00599">
    <property type="entry name" value="AA_TRANSFER_CLASS_2"/>
    <property type="match status" value="1"/>
</dbReference>